<gene>
    <name evidence="10" type="ORF">MIMGU_mgv1a018810mg</name>
</gene>
<keyword evidence="7" id="KW-0379">Hydroxylation</keyword>
<dbReference type="EMBL" id="KI630214">
    <property type="protein sequence ID" value="EYU44380.1"/>
    <property type="molecule type" value="Genomic_DNA"/>
</dbReference>
<evidence type="ECO:0000313" key="11">
    <source>
        <dbReference type="Proteomes" id="UP000030748"/>
    </source>
</evidence>
<evidence type="ECO:0000256" key="5">
    <source>
        <dbReference type="ARBA" id="ARBA00022702"/>
    </source>
</evidence>
<dbReference type="PANTHER" id="PTHR33348:SF48">
    <property type="match status" value="1"/>
</dbReference>
<comment type="subcellular location">
    <subcellularLocation>
        <location evidence="1">Secreted</location>
        <location evidence="1">Extracellular space</location>
        <location evidence="1">Apoplast</location>
    </subcellularLocation>
</comment>
<keyword evidence="4" id="KW-0964">Secreted</keyword>
<keyword evidence="6 9" id="KW-0732">Signal</keyword>
<proteinExistence type="inferred from homology"/>
<dbReference type="PANTHER" id="PTHR33348">
    <property type="entry name" value="PRECURSOR OF CEP5"/>
    <property type="match status" value="1"/>
</dbReference>
<dbReference type="GO" id="GO:0005179">
    <property type="term" value="F:hormone activity"/>
    <property type="evidence" value="ECO:0000318"/>
    <property type="project" value="GO_Central"/>
</dbReference>
<evidence type="ECO:0000256" key="9">
    <source>
        <dbReference type="SAM" id="SignalP"/>
    </source>
</evidence>
<keyword evidence="3" id="KW-0052">Apoplast</keyword>
<organism evidence="10 11">
    <name type="scientific">Erythranthe guttata</name>
    <name type="common">Yellow monkey flower</name>
    <name type="synonym">Mimulus guttatus</name>
    <dbReference type="NCBI Taxonomy" id="4155"/>
    <lineage>
        <taxon>Eukaryota</taxon>
        <taxon>Viridiplantae</taxon>
        <taxon>Streptophyta</taxon>
        <taxon>Embryophyta</taxon>
        <taxon>Tracheophyta</taxon>
        <taxon>Spermatophyta</taxon>
        <taxon>Magnoliopsida</taxon>
        <taxon>eudicotyledons</taxon>
        <taxon>Gunneridae</taxon>
        <taxon>Pentapetalae</taxon>
        <taxon>asterids</taxon>
        <taxon>lamiids</taxon>
        <taxon>Lamiales</taxon>
        <taxon>Phrymaceae</taxon>
        <taxon>Erythranthe</taxon>
    </lineage>
</organism>
<dbReference type="GO" id="GO:1902025">
    <property type="term" value="P:nitrate import"/>
    <property type="evidence" value="ECO:0000318"/>
    <property type="project" value="GO_Central"/>
</dbReference>
<accession>A0A022RZG7</accession>
<evidence type="ECO:0000256" key="6">
    <source>
        <dbReference type="ARBA" id="ARBA00022729"/>
    </source>
</evidence>
<reference evidence="10 11" key="1">
    <citation type="journal article" date="2013" name="Proc. Natl. Acad. Sci. U.S.A.">
        <title>Fine-scale variation in meiotic recombination in Mimulus inferred from population shotgun sequencing.</title>
        <authorList>
            <person name="Hellsten U."/>
            <person name="Wright K.M."/>
            <person name="Jenkins J."/>
            <person name="Shu S."/>
            <person name="Yuan Y."/>
            <person name="Wessler S.R."/>
            <person name="Schmutz J."/>
            <person name="Willis J.H."/>
            <person name="Rokhsar D.S."/>
        </authorList>
    </citation>
    <scope>NUCLEOTIDE SEQUENCE [LARGE SCALE GENOMIC DNA]</scope>
    <source>
        <strain evidence="11">cv. DUN x IM62</strain>
    </source>
</reference>
<sequence length="83" mass="9290">MAAKVFACLVFIFAILSNQVFHMEGRNLVVRENASNAEARGENIKSPNKEIGSHRFRFDEGYMDSYRPTTPGHSPGIGHSKHD</sequence>
<keyword evidence="11" id="KW-1185">Reference proteome</keyword>
<feature type="chain" id="PRO_5001505562" evidence="9">
    <location>
        <begin position="23"/>
        <end position="83"/>
    </location>
</feature>
<keyword evidence="5" id="KW-0372">Hormone</keyword>
<feature type="region of interest" description="Disordered" evidence="8">
    <location>
        <begin position="64"/>
        <end position="83"/>
    </location>
</feature>
<dbReference type="AlphaFoldDB" id="A0A022RZG7"/>
<dbReference type="GO" id="GO:2000280">
    <property type="term" value="P:regulation of root development"/>
    <property type="evidence" value="ECO:0000318"/>
    <property type="project" value="GO_Central"/>
</dbReference>
<evidence type="ECO:0000313" key="10">
    <source>
        <dbReference type="EMBL" id="EYU44380.1"/>
    </source>
</evidence>
<dbReference type="GO" id="GO:0006995">
    <property type="term" value="P:cellular response to nitrogen starvation"/>
    <property type="evidence" value="ECO:0007669"/>
    <property type="project" value="UniProtKB-ARBA"/>
</dbReference>
<dbReference type="GO" id="GO:0048364">
    <property type="term" value="P:root development"/>
    <property type="evidence" value="ECO:0007669"/>
    <property type="project" value="InterPro"/>
</dbReference>
<evidence type="ECO:0000256" key="8">
    <source>
        <dbReference type="SAM" id="MobiDB-lite"/>
    </source>
</evidence>
<evidence type="ECO:0000256" key="1">
    <source>
        <dbReference type="ARBA" id="ARBA00004271"/>
    </source>
</evidence>
<comment type="similarity">
    <text evidence="2">Belongs to the C-terminally encoded plant signaling peptide (CEP) family.</text>
</comment>
<feature type="signal peptide" evidence="9">
    <location>
        <begin position="1"/>
        <end position="22"/>
    </location>
</feature>
<dbReference type="GO" id="GO:0005576">
    <property type="term" value="C:extracellular region"/>
    <property type="evidence" value="ECO:0000318"/>
    <property type="project" value="GO_Central"/>
</dbReference>
<dbReference type="InterPro" id="IPR033250">
    <property type="entry name" value="CEP"/>
</dbReference>
<dbReference type="PhylomeDB" id="A0A022RZG7"/>
<evidence type="ECO:0000256" key="7">
    <source>
        <dbReference type="ARBA" id="ARBA00023278"/>
    </source>
</evidence>
<protein>
    <submittedName>
        <fullName evidence="10">Uncharacterized protein</fullName>
    </submittedName>
</protein>
<dbReference type="GO" id="GO:1901371">
    <property type="term" value="P:regulation of leaf morphogenesis"/>
    <property type="evidence" value="ECO:0000318"/>
    <property type="project" value="GO_Central"/>
</dbReference>
<evidence type="ECO:0000256" key="2">
    <source>
        <dbReference type="ARBA" id="ARBA00008963"/>
    </source>
</evidence>
<evidence type="ECO:0000256" key="4">
    <source>
        <dbReference type="ARBA" id="ARBA00022525"/>
    </source>
</evidence>
<dbReference type="Proteomes" id="UP000030748">
    <property type="component" value="Unassembled WGS sequence"/>
</dbReference>
<dbReference type="eggNOG" id="ENOG502R5UM">
    <property type="taxonomic scope" value="Eukaryota"/>
</dbReference>
<evidence type="ECO:0000256" key="3">
    <source>
        <dbReference type="ARBA" id="ARBA00022523"/>
    </source>
</evidence>
<dbReference type="GO" id="GO:0048046">
    <property type="term" value="C:apoplast"/>
    <property type="evidence" value="ECO:0007669"/>
    <property type="project" value="UniProtKB-SubCell"/>
</dbReference>
<name>A0A022RZG7_ERYGU</name>